<comment type="caution">
    <text evidence="2">The sequence shown here is derived from an EMBL/GenBank/DDBJ whole genome shotgun (WGS) entry which is preliminary data.</text>
</comment>
<dbReference type="PANTHER" id="PTHR48090">
    <property type="entry name" value="UNDECAPRENYL-PHOSPHATE 4-DEOXY-4-FORMAMIDO-L-ARABINOSE TRANSFERASE-RELATED"/>
    <property type="match status" value="1"/>
</dbReference>
<organism evidence="2 3">
    <name type="scientific">Candidatus Zambryskibacteria bacterium RIFCSPHIGHO2_02_38_10.5</name>
    <dbReference type="NCBI Taxonomy" id="1802742"/>
    <lineage>
        <taxon>Bacteria</taxon>
        <taxon>Candidatus Zambryskiibacteriota</taxon>
    </lineage>
</organism>
<gene>
    <name evidence="2" type="ORF">A2W58_03790</name>
</gene>
<feature type="domain" description="Glycosyltransferase 2-like" evidence="1">
    <location>
        <begin position="4"/>
        <end position="122"/>
    </location>
</feature>
<evidence type="ECO:0000259" key="1">
    <source>
        <dbReference type="Pfam" id="PF00535"/>
    </source>
</evidence>
<proteinExistence type="predicted"/>
<protein>
    <recommendedName>
        <fullName evidence="1">Glycosyltransferase 2-like domain-containing protein</fullName>
    </recommendedName>
</protein>
<dbReference type="SUPFAM" id="SSF53448">
    <property type="entry name" value="Nucleotide-diphospho-sugar transferases"/>
    <property type="match status" value="1"/>
</dbReference>
<sequence length="228" mass="26102">MRLSIIIPSYNEAKTLEKTIEEVWKSDTSPFDKEIIVIDDGSTDNTKEVFKNISQNISTEIISLSHQINLGKGRAIQSGIVRATGDYIIIQDADLEYSPKEYKKLLGAISLDSNVVYGMRGLRRGYIHYRLGAYLLSLFTNILYGTKLHDIYTCYKLVPTHLVKSLELKSDGFEVEAEVTAKILNREIKITEVPINYTPRSFSDGKKIRARDGWRGFQTIYNIWKNRK</sequence>
<dbReference type="PANTHER" id="PTHR48090:SF7">
    <property type="entry name" value="RFBJ PROTEIN"/>
    <property type="match status" value="1"/>
</dbReference>
<reference evidence="2 3" key="1">
    <citation type="journal article" date="2016" name="Nat. Commun.">
        <title>Thousands of microbial genomes shed light on interconnected biogeochemical processes in an aquifer system.</title>
        <authorList>
            <person name="Anantharaman K."/>
            <person name="Brown C.T."/>
            <person name="Hug L.A."/>
            <person name="Sharon I."/>
            <person name="Castelle C.J."/>
            <person name="Probst A.J."/>
            <person name="Thomas B.C."/>
            <person name="Singh A."/>
            <person name="Wilkins M.J."/>
            <person name="Karaoz U."/>
            <person name="Brodie E.L."/>
            <person name="Williams K.H."/>
            <person name="Hubbard S.S."/>
            <person name="Banfield J.F."/>
        </authorList>
    </citation>
    <scope>NUCLEOTIDE SEQUENCE [LARGE SCALE GENOMIC DNA]</scope>
</reference>
<dbReference type="AlphaFoldDB" id="A0A1G2T7I0"/>
<evidence type="ECO:0000313" key="2">
    <source>
        <dbReference type="EMBL" id="OHA93236.1"/>
    </source>
</evidence>
<evidence type="ECO:0000313" key="3">
    <source>
        <dbReference type="Proteomes" id="UP000179264"/>
    </source>
</evidence>
<dbReference type="CDD" id="cd04179">
    <property type="entry name" value="DPM_DPG-synthase_like"/>
    <property type="match status" value="1"/>
</dbReference>
<dbReference type="Proteomes" id="UP000179264">
    <property type="component" value="Unassembled WGS sequence"/>
</dbReference>
<accession>A0A1G2T7I0</accession>
<dbReference type="Gene3D" id="3.90.550.10">
    <property type="entry name" value="Spore Coat Polysaccharide Biosynthesis Protein SpsA, Chain A"/>
    <property type="match status" value="1"/>
</dbReference>
<dbReference type="EMBL" id="MHVL01000024">
    <property type="protein sequence ID" value="OHA93236.1"/>
    <property type="molecule type" value="Genomic_DNA"/>
</dbReference>
<name>A0A1G2T7I0_9BACT</name>
<dbReference type="InterPro" id="IPR029044">
    <property type="entry name" value="Nucleotide-diphossugar_trans"/>
</dbReference>
<dbReference type="InterPro" id="IPR001173">
    <property type="entry name" value="Glyco_trans_2-like"/>
</dbReference>
<dbReference type="InterPro" id="IPR050256">
    <property type="entry name" value="Glycosyltransferase_2"/>
</dbReference>
<dbReference type="Pfam" id="PF00535">
    <property type="entry name" value="Glycos_transf_2"/>
    <property type="match status" value="1"/>
</dbReference>